<dbReference type="InterPro" id="IPR001537">
    <property type="entry name" value="SpoU_MeTrfase"/>
</dbReference>
<dbReference type="SUPFAM" id="SSF75217">
    <property type="entry name" value="alpha/beta knot"/>
    <property type="match status" value="1"/>
</dbReference>
<dbReference type="GO" id="GO:0006396">
    <property type="term" value="P:RNA processing"/>
    <property type="evidence" value="ECO:0007669"/>
    <property type="project" value="InterPro"/>
</dbReference>
<dbReference type="InterPro" id="IPR051259">
    <property type="entry name" value="rRNA_Methyltransferase"/>
</dbReference>
<dbReference type="EMBL" id="JABEPP010000005">
    <property type="protein sequence ID" value="NNM74489.1"/>
    <property type="molecule type" value="Genomic_DNA"/>
</dbReference>
<reference evidence="4 5" key="1">
    <citation type="submission" date="2020-04" db="EMBL/GenBank/DDBJ databases">
        <title>Enterovirga sp. isolate from soil.</title>
        <authorList>
            <person name="Chea S."/>
            <person name="Kim D.-U."/>
        </authorList>
    </citation>
    <scope>NUCLEOTIDE SEQUENCE [LARGE SCALE GENOMIC DNA]</scope>
    <source>
        <strain evidence="4 5">DB1703</strain>
    </source>
</reference>
<name>A0A849IDH7_9HYPH</name>
<dbReference type="GO" id="GO:0008173">
    <property type="term" value="F:RNA methyltransferase activity"/>
    <property type="evidence" value="ECO:0007669"/>
    <property type="project" value="InterPro"/>
</dbReference>
<feature type="domain" description="tRNA/rRNA methyltransferase SpoU type" evidence="3">
    <location>
        <begin position="120"/>
        <end position="259"/>
    </location>
</feature>
<protein>
    <submittedName>
        <fullName evidence="4">RNA methyltransferase</fullName>
    </submittedName>
</protein>
<evidence type="ECO:0000256" key="1">
    <source>
        <dbReference type="ARBA" id="ARBA00022603"/>
    </source>
</evidence>
<evidence type="ECO:0000313" key="5">
    <source>
        <dbReference type="Proteomes" id="UP000564885"/>
    </source>
</evidence>
<dbReference type="AlphaFoldDB" id="A0A849IDH7"/>
<sequence>MIRIDDAEDARIAHYRAVRDRDLAGRGGRFVAEGEVVIMALLSGRSRFRPESLLLSETRAEALAPVLSQLPRDLPVFVAGQRVMDAIVGFHIHRGALAIGRRGETADPTSLLSGLPQPALVLGLVGLSNHDNVGGAFRNAAAFGADAVLLDRSSCDPLYRKAVRVSVGASLLVPFAWTETADDMVRALEDSGFAVVALSPQGSELLDRETWPERTALLVGAEGPGLPPALIDRLRSVRISMAPGFDSLNVATAAGIALHAVWTSRRRHCAD</sequence>
<accession>A0A849IDH7</accession>
<dbReference type="Gene3D" id="3.40.1280.10">
    <property type="match status" value="1"/>
</dbReference>
<dbReference type="PANTHER" id="PTHR43191:SF12">
    <property type="entry name" value="RRNA METHYLASE"/>
    <property type="match status" value="1"/>
</dbReference>
<keyword evidence="2 4" id="KW-0808">Transferase</keyword>
<proteinExistence type="predicted"/>
<evidence type="ECO:0000313" key="4">
    <source>
        <dbReference type="EMBL" id="NNM74489.1"/>
    </source>
</evidence>
<dbReference type="SUPFAM" id="SSF55315">
    <property type="entry name" value="L30e-like"/>
    <property type="match status" value="1"/>
</dbReference>
<dbReference type="CDD" id="cd18095">
    <property type="entry name" value="SpoU-like_rRNA-MTase"/>
    <property type="match status" value="1"/>
</dbReference>
<keyword evidence="5" id="KW-1185">Reference proteome</keyword>
<comment type="caution">
    <text evidence="4">The sequence shown here is derived from an EMBL/GenBank/DDBJ whole genome shotgun (WGS) entry which is preliminary data.</text>
</comment>
<organism evidence="4 5">
    <name type="scientific">Enterovirga aerilata</name>
    <dbReference type="NCBI Taxonomy" id="2730920"/>
    <lineage>
        <taxon>Bacteria</taxon>
        <taxon>Pseudomonadati</taxon>
        <taxon>Pseudomonadota</taxon>
        <taxon>Alphaproteobacteria</taxon>
        <taxon>Hyphomicrobiales</taxon>
        <taxon>Methylobacteriaceae</taxon>
        <taxon>Enterovirga</taxon>
    </lineage>
</organism>
<keyword evidence="1 4" id="KW-0489">Methyltransferase</keyword>
<dbReference type="Pfam" id="PF00588">
    <property type="entry name" value="SpoU_methylase"/>
    <property type="match status" value="1"/>
</dbReference>
<dbReference type="InterPro" id="IPR029026">
    <property type="entry name" value="tRNA_m1G_MTases_N"/>
</dbReference>
<dbReference type="Gene3D" id="3.30.1330.30">
    <property type="match status" value="1"/>
</dbReference>
<dbReference type="RefSeq" id="WP_171219916.1">
    <property type="nucleotide sequence ID" value="NZ_JABEPP010000005.1"/>
</dbReference>
<gene>
    <name evidence="4" type="ORF">HJG44_19195</name>
</gene>
<dbReference type="PANTHER" id="PTHR43191">
    <property type="entry name" value="RRNA METHYLTRANSFERASE 3"/>
    <property type="match status" value="1"/>
</dbReference>
<dbReference type="GO" id="GO:0032259">
    <property type="term" value="P:methylation"/>
    <property type="evidence" value="ECO:0007669"/>
    <property type="project" value="UniProtKB-KW"/>
</dbReference>
<dbReference type="Proteomes" id="UP000564885">
    <property type="component" value="Unassembled WGS sequence"/>
</dbReference>
<evidence type="ECO:0000259" key="3">
    <source>
        <dbReference type="Pfam" id="PF00588"/>
    </source>
</evidence>
<dbReference type="InterPro" id="IPR029064">
    <property type="entry name" value="Ribosomal_eL30-like_sf"/>
</dbReference>
<evidence type="ECO:0000256" key="2">
    <source>
        <dbReference type="ARBA" id="ARBA00022679"/>
    </source>
</evidence>
<dbReference type="InterPro" id="IPR029028">
    <property type="entry name" value="Alpha/beta_knot_MTases"/>
</dbReference>
<dbReference type="GO" id="GO:0003723">
    <property type="term" value="F:RNA binding"/>
    <property type="evidence" value="ECO:0007669"/>
    <property type="project" value="InterPro"/>
</dbReference>